<gene>
    <name evidence="5" type="ORF">DK846_14820</name>
</gene>
<dbReference type="AlphaFoldDB" id="A0A2V2MVN3"/>
<keyword evidence="6" id="KW-1185">Reference proteome</keyword>
<dbReference type="InterPro" id="IPR002577">
    <property type="entry name" value="HTH_HxlR"/>
</dbReference>
<name>A0A2V2MVN3_9EURY</name>
<dbReference type="Proteomes" id="UP000245657">
    <property type="component" value="Unassembled WGS sequence"/>
</dbReference>
<dbReference type="PROSITE" id="PS51118">
    <property type="entry name" value="HTH_HXLR"/>
    <property type="match status" value="1"/>
</dbReference>
<dbReference type="SUPFAM" id="SSF46785">
    <property type="entry name" value="Winged helix' DNA-binding domain"/>
    <property type="match status" value="1"/>
</dbReference>
<evidence type="ECO:0000313" key="6">
    <source>
        <dbReference type="Proteomes" id="UP000245657"/>
    </source>
</evidence>
<accession>A0A2V2MVN3</accession>
<dbReference type="PANTHER" id="PTHR33204:SF29">
    <property type="entry name" value="TRANSCRIPTIONAL REGULATOR"/>
    <property type="match status" value="1"/>
</dbReference>
<evidence type="ECO:0000256" key="2">
    <source>
        <dbReference type="ARBA" id="ARBA00023125"/>
    </source>
</evidence>
<evidence type="ECO:0000256" key="1">
    <source>
        <dbReference type="ARBA" id="ARBA00023015"/>
    </source>
</evidence>
<comment type="caution">
    <text evidence="5">The sequence shown here is derived from an EMBL/GenBank/DDBJ whole genome shotgun (WGS) entry which is preliminary data.</text>
</comment>
<proteinExistence type="predicted"/>
<keyword evidence="2" id="KW-0238">DNA-binding</keyword>
<dbReference type="PANTHER" id="PTHR33204">
    <property type="entry name" value="TRANSCRIPTIONAL REGULATOR, MARR FAMILY"/>
    <property type="match status" value="1"/>
</dbReference>
<dbReference type="EMBL" id="QGMY01000014">
    <property type="protein sequence ID" value="PWR70350.1"/>
    <property type="molecule type" value="Genomic_DNA"/>
</dbReference>
<sequence>MESSVKHEIKSKCLVELFIETLGSKWKILIIWHLRNSPLRFTDLQKKMHNVNSNTLTFNLRELENQKIITRTIFPEIPPRVEYALTEHGKALFPVFDAIRVWGAEYLESEGMTMDVC</sequence>
<organism evidence="5 6">
    <name type="scientific">Methanospirillum lacunae</name>
    <dbReference type="NCBI Taxonomy" id="668570"/>
    <lineage>
        <taxon>Archaea</taxon>
        <taxon>Methanobacteriati</taxon>
        <taxon>Methanobacteriota</taxon>
        <taxon>Stenosarchaea group</taxon>
        <taxon>Methanomicrobia</taxon>
        <taxon>Methanomicrobiales</taxon>
        <taxon>Methanospirillaceae</taxon>
        <taxon>Methanospirillum</taxon>
    </lineage>
</organism>
<dbReference type="Pfam" id="PF01638">
    <property type="entry name" value="HxlR"/>
    <property type="match status" value="1"/>
</dbReference>
<evidence type="ECO:0000256" key="3">
    <source>
        <dbReference type="ARBA" id="ARBA00023163"/>
    </source>
</evidence>
<dbReference type="GO" id="GO:0003677">
    <property type="term" value="F:DNA binding"/>
    <property type="evidence" value="ECO:0007669"/>
    <property type="project" value="UniProtKB-KW"/>
</dbReference>
<evidence type="ECO:0000259" key="4">
    <source>
        <dbReference type="PROSITE" id="PS51118"/>
    </source>
</evidence>
<protein>
    <submittedName>
        <fullName evidence="5">Transcriptional regulator</fullName>
    </submittedName>
</protein>
<evidence type="ECO:0000313" key="5">
    <source>
        <dbReference type="EMBL" id="PWR70350.1"/>
    </source>
</evidence>
<feature type="domain" description="HTH hxlR-type" evidence="4">
    <location>
        <begin position="13"/>
        <end position="111"/>
    </location>
</feature>
<dbReference type="InterPro" id="IPR036390">
    <property type="entry name" value="WH_DNA-bd_sf"/>
</dbReference>
<dbReference type="GeneID" id="97547565"/>
<dbReference type="RefSeq" id="WP_109969779.1">
    <property type="nucleotide sequence ID" value="NZ_CP176093.1"/>
</dbReference>
<keyword evidence="1" id="KW-0805">Transcription regulation</keyword>
<reference evidence="5 6" key="1">
    <citation type="submission" date="2018-05" db="EMBL/GenBank/DDBJ databases">
        <title>Draft genome of Methanospirillum lacunae Ki8-1.</title>
        <authorList>
            <person name="Dueholm M.S."/>
            <person name="Nielsen P.H."/>
            <person name="Bakmann L.F."/>
            <person name="Otzen D.E."/>
        </authorList>
    </citation>
    <scope>NUCLEOTIDE SEQUENCE [LARGE SCALE GENOMIC DNA]</scope>
    <source>
        <strain evidence="5 6">Ki8-1</strain>
    </source>
</reference>
<keyword evidence="3" id="KW-0804">Transcription</keyword>
<dbReference type="Gene3D" id="1.10.10.10">
    <property type="entry name" value="Winged helix-like DNA-binding domain superfamily/Winged helix DNA-binding domain"/>
    <property type="match status" value="1"/>
</dbReference>
<dbReference type="InterPro" id="IPR036388">
    <property type="entry name" value="WH-like_DNA-bd_sf"/>
</dbReference>